<keyword evidence="3" id="KW-1185">Reference proteome</keyword>
<feature type="region of interest" description="Disordered" evidence="1">
    <location>
        <begin position="1"/>
        <end position="78"/>
    </location>
</feature>
<accession>A0ABP8DW26</accession>
<sequence>MTDQWEQQRDDQRVWDNHRDNMRTFDEVTISNREAQQTRDSSALDSSGAAWPSSGGGYSARPLSRREADRRRREPGTIEWLRERAKHWNLDGTNPQPPKPQPSWLARHKGLGVAALALGIAAIVVSQRNQDS</sequence>
<proteinExistence type="predicted"/>
<feature type="compositionally biased region" description="Polar residues" evidence="1">
    <location>
        <begin position="29"/>
        <end position="45"/>
    </location>
</feature>
<dbReference type="RefSeq" id="WP_345144662.1">
    <property type="nucleotide sequence ID" value="NZ_BAABAT010000112.1"/>
</dbReference>
<evidence type="ECO:0000256" key="1">
    <source>
        <dbReference type="SAM" id="MobiDB-lite"/>
    </source>
</evidence>
<feature type="compositionally biased region" description="Basic and acidic residues" evidence="1">
    <location>
        <begin position="1"/>
        <end position="26"/>
    </location>
</feature>
<reference evidence="3" key="1">
    <citation type="journal article" date="2019" name="Int. J. Syst. Evol. Microbiol.">
        <title>The Global Catalogue of Microorganisms (GCM) 10K type strain sequencing project: providing services to taxonomists for standard genome sequencing and annotation.</title>
        <authorList>
            <consortium name="The Broad Institute Genomics Platform"/>
            <consortium name="The Broad Institute Genome Sequencing Center for Infectious Disease"/>
            <person name="Wu L."/>
            <person name="Ma J."/>
        </authorList>
    </citation>
    <scope>NUCLEOTIDE SEQUENCE [LARGE SCALE GENOMIC DNA]</scope>
    <source>
        <strain evidence="3">JCM 17441</strain>
    </source>
</reference>
<dbReference type="EMBL" id="BAABAT010000112">
    <property type="protein sequence ID" value="GAA4264198.1"/>
    <property type="molecule type" value="Genomic_DNA"/>
</dbReference>
<dbReference type="Proteomes" id="UP001500620">
    <property type="component" value="Unassembled WGS sequence"/>
</dbReference>
<comment type="caution">
    <text evidence="2">The sequence shown here is derived from an EMBL/GenBank/DDBJ whole genome shotgun (WGS) entry which is preliminary data.</text>
</comment>
<feature type="compositionally biased region" description="Basic and acidic residues" evidence="1">
    <location>
        <begin position="64"/>
        <end position="78"/>
    </location>
</feature>
<gene>
    <name evidence="2" type="ORF">GCM10022255_115620</name>
</gene>
<protein>
    <submittedName>
        <fullName evidence="2">Uncharacterized protein</fullName>
    </submittedName>
</protein>
<name>A0ABP8DW26_9ACTN</name>
<organism evidence="2 3">
    <name type="scientific">Dactylosporangium darangshiense</name>
    <dbReference type="NCBI Taxonomy" id="579108"/>
    <lineage>
        <taxon>Bacteria</taxon>
        <taxon>Bacillati</taxon>
        <taxon>Actinomycetota</taxon>
        <taxon>Actinomycetes</taxon>
        <taxon>Micromonosporales</taxon>
        <taxon>Micromonosporaceae</taxon>
        <taxon>Dactylosporangium</taxon>
    </lineage>
</organism>
<evidence type="ECO:0000313" key="2">
    <source>
        <dbReference type="EMBL" id="GAA4264198.1"/>
    </source>
</evidence>
<evidence type="ECO:0000313" key="3">
    <source>
        <dbReference type="Proteomes" id="UP001500620"/>
    </source>
</evidence>